<dbReference type="Pfam" id="PF16090">
    <property type="entry name" value="DUF4819"/>
    <property type="match status" value="1"/>
</dbReference>
<evidence type="ECO:0000256" key="1">
    <source>
        <dbReference type="ARBA" id="ARBA00022553"/>
    </source>
</evidence>
<reference evidence="8" key="1">
    <citation type="submission" date="2022-03" db="EMBL/GenBank/DDBJ databases">
        <authorList>
            <person name="Martin C."/>
        </authorList>
    </citation>
    <scope>NUCLEOTIDE SEQUENCE</scope>
</reference>
<feature type="compositionally biased region" description="Polar residues" evidence="6">
    <location>
        <begin position="603"/>
        <end position="618"/>
    </location>
</feature>
<dbReference type="OrthoDB" id="2377365at2759"/>
<organism evidence="8 9">
    <name type="scientific">Owenia fusiformis</name>
    <name type="common">Polychaete worm</name>
    <dbReference type="NCBI Taxonomy" id="6347"/>
    <lineage>
        <taxon>Eukaryota</taxon>
        <taxon>Metazoa</taxon>
        <taxon>Spiralia</taxon>
        <taxon>Lophotrochozoa</taxon>
        <taxon>Annelida</taxon>
        <taxon>Polychaeta</taxon>
        <taxon>Sedentaria</taxon>
        <taxon>Canalipalpata</taxon>
        <taxon>Sabellida</taxon>
        <taxon>Oweniida</taxon>
        <taxon>Oweniidae</taxon>
        <taxon>Owenia</taxon>
    </lineage>
</organism>
<feature type="non-terminal residue" evidence="8">
    <location>
        <position position="734"/>
    </location>
</feature>
<feature type="region of interest" description="Disordered" evidence="6">
    <location>
        <begin position="666"/>
        <end position="734"/>
    </location>
</feature>
<feature type="region of interest" description="Disordered" evidence="6">
    <location>
        <begin position="308"/>
        <end position="495"/>
    </location>
</feature>
<feature type="compositionally biased region" description="Basic and acidic residues" evidence="6">
    <location>
        <begin position="482"/>
        <end position="495"/>
    </location>
</feature>
<feature type="domain" description="Protein capicua homolog-like" evidence="7">
    <location>
        <begin position="230"/>
        <end position="306"/>
    </location>
</feature>
<comment type="caution">
    <text evidence="8">The sequence shown here is derived from an EMBL/GenBank/DDBJ whole genome shotgun (WGS) entry which is preliminary data.</text>
</comment>
<feature type="compositionally biased region" description="Pro residues" evidence="6">
    <location>
        <begin position="311"/>
        <end position="325"/>
    </location>
</feature>
<keyword evidence="5" id="KW-0539">Nucleus</keyword>
<name>A0A8J1XTI4_OWEFU</name>
<dbReference type="PANTHER" id="PTHR13059">
    <property type="entry name" value="HMG-BOX TRANSCRIPTION FACTOR BBX"/>
    <property type="match status" value="1"/>
</dbReference>
<evidence type="ECO:0000256" key="3">
    <source>
        <dbReference type="ARBA" id="ARBA00023125"/>
    </source>
</evidence>
<keyword evidence="3" id="KW-0238">DNA-binding</keyword>
<gene>
    <name evidence="8" type="ORF">OFUS_LOCUS20632</name>
</gene>
<dbReference type="InterPro" id="IPR032147">
    <property type="entry name" value="Cic_dom"/>
</dbReference>
<feature type="compositionally biased region" description="Polar residues" evidence="6">
    <location>
        <begin position="578"/>
        <end position="592"/>
    </location>
</feature>
<evidence type="ECO:0000313" key="9">
    <source>
        <dbReference type="Proteomes" id="UP000749559"/>
    </source>
</evidence>
<evidence type="ECO:0000259" key="7">
    <source>
        <dbReference type="Pfam" id="PF16090"/>
    </source>
</evidence>
<dbReference type="EMBL" id="CAIIXF020000010">
    <property type="protein sequence ID" value="CAH1796195.1"/>
    <property type="molecule type" value="Genomic_DNA"/>
</dbReference>
<keyword evidence="9" id="KW-1185">Reference proteome</keyword>
<feature type="compositionally biased region" description="Basic and acidic residues" evidence="6">
    <location>
        <begin position="447"/>
        <end position="458"/>
    </location>
</feature>
<dbReference type="GO" id="GO:0000981">
    <property type="term" value="F:DNA-binding transcription factor activity, RNA polymerase II-specific"/>
    <property type="evidence" value="ECO:0007669"/>
    <property type="project" value="TreeGrafter"/>
</dbReference>
<feature type="compositionally biased region" description="Basic residues" evidence="6">
    <location>
        <begin position="434"/>
        <end position="446"/>
    </location>
</feature>
<evidence type="ECO:0000256" key="6">
    <source>
        <dbReference type="SAM" id="MobiDB-lite"/>
    </source>
</evidence>
<evidence type="ECO:0000256" key="5">
    <source>
        <dbReference type="ARBA" id="ARBA00023242"/>
    </source>
</evidence>
<feature type="compositionally biased region" description="Low complexity" evidence="6">
    <location>
        <begin position="700"/>
        <end position="715"/>
    </location>
</feature>
<evidence type="ECO:0000256" key="4">
    <source>
        <dbReference type="ARBA" id="ARBA00023163"/>
    </source>
</evidence>
<feature type="region of interest" description="Disordered" evidence="6">
    <location>
        <begin position="578"/>
        <end position="618"/>
    </location>
</feature>
<keyword evidence="2" id="KW-0805">Transcription regulation</keyword>
<evidence type="ECO:0000313" key="8">
    <source>
        <dbReference type="EMBL" id="CAH1796195.1"/>
    </source>
</evidence>
<keyword evidence="4" id="KW-0804">Transcription</keyword>
<dbReference type="GO" id="GO:0005634">
    <property type="term" value="C:nucleus"/>
    <property type="evidence" value="ECO:0007669"/>
    <property type="project" value="TreeGrafter"/>
</dbReference>
<protein>
    <recommendedName>
        <fullName evidence="7">Protein capicua homolog-like domain-containing protein</fullName>
    </recommendedName>
</protein>
<dbReference type="InterPro" id="IPR052412">
    <property type="entry name" value="CC-Dev_Transcription_Reg"/>
</dbReference>
<accession>A0A8J1XTI4</accession>
<dbReference type="Proteomes" id="UP000749559">
    <property type="component" value="Unassembled WGS sequence"/>
</dbReference>
<evidence type="ECO:0000256" key="2">
    <source>
        <dbReference type="ARBA" id="ARBA00023015"/>
    </source>
</evidence>
<dbReference type="AlphaFoldDB" id="A0A8J1XTI4"/>
<dbReference type="PANTHER" id="PTHR13059:SF13">
    <property type="entry name" value="PROTEIN CAPICUA HOMOLOG"/>
    <property type="match status" value="1"/>
</dbReference>
<feature type="region of interest" description="Disordered" evidence="6">
    <location>
        <begin position="1"/>
        <end position="77"/>
    </location>
</feature>
<feature type="compositionally biased region" description="Low complexity" evidence="6">
    <location>
        <begin position="399"/>
        <end position="411"/>
    </location>
</feature>
<dbReference type="GO" id="GO:0000977">
    <property type="term" value="F:RNA polymerase II transcription regulatory region sequence-specific DNA binding"/>
    <property type="evidence" value="ECO:0007669"/>
    <property type="project" value="TreeGrafter"/>
</dbReference>
<keyword evidence="1" id="KW-0597">Phosphoprotein</keyword>
<feature type="compositionally biased region" description="Polar residues" evidence="6">
    <location>
        <begin position="7"/>
        <end position="29"/>
    </location>
</feature>
<feature type="compositionally biased region" description="Low complexity" evidence="6">
    <location>
        <begin position="367"/>
        <end position="388"/>
    </location>
</feature>
<feature type="region of interest" description="Disordered" evidence="6">
    <location>
        <begin position="127"/>
        <end position="166"/>
    </location>
</feature>
<feature type="region of interest" description="Disordered" evidence="6">
    <location>
        <begin position="519"/>
        <end position="538"/>
    </location>
</feature>
<feature type="compositionally biased region" description="Polar residues" evidence="6">
    <location>
        <begin position="65"/>
        <end position="77"/>
    </location>
</feature>
<proteinExistence type="predicted"/>
<feature type="compositionally biased region" description="Basic and acidic residues" evidence="6">
    <location>
        <begin position="342"/>
        <end position="358"/>
    </location>
</feature>
<sequence length="734" mass="80053">MRYYKGTRSTSKRTAQVDSAEQQNPSSPATKVPETEDSLTEGKTTSGAETKKNLARGKKKVDGVDNSQPDSSSNITVQSPSFEVTSAIVVNVSSPLTAKVDLNQLVHSMASKNPVSGASQVMASTRMQQQSPNTTAPKAIAKPPKKRKGVDISQDNPASFPVAMPTVPPPAKRFRIDLSQWKGHRVLAKKQNFYQPGVIKQIHGNCVSVLFDGATEPVYFNDVLDLESRDIIGDMSPPANQVQPGAKVCVRVNQDENAFFVGKVIEKKTSPILYSVILDDKPAMNLWLTRPNIRLLQTPWFEELEELTPEVTPPPTQMMYTPPPAATSSAEDKILVSPNNPKMDDSRDSSDDEMKMEDVSFGSEGISSRSGSTTPASSGKGRSSVGSSQVARKRDAGSRSRSAQSSGSRASTPRSPLTAQKYKKGDVVETNNGIRKKYNGKQWRRLCSREGCSKESQRRGYCSRHLSMRGKLPRSSLSYPGKDPEDNSRDSDPDRHYRERLDMDEAIAANTLISLGNSSRSGTPVFSPTPLSPGHHAHSPSPLMVYQRGGSAVGFTPISPHPHITPQGHMGLLGSPNQRWSTPKSGRSSTELISPVGPRGQHNLGTTPTFQTHLNFNTPGQAYKNKAAMKEPLRSEGGDSGIEIHTPGTTPVHGMQRGQLISPQKMVSPNTHKLPHQGEGHIRSRSISGDKNQPKLIQRHLQQQQQQQVLVGQVHHGPETVASLMAKQQQQQQQ</sequence>